<dbReference type="Pfam" id="PF13728">
    <property type="entry name" value="TraF"/>
    <property type="match status" value="1"/>
</dbReference>
<sequence>MHPPIVILLITLTLSLSAAAQETGRGWQWYEEVKPPPKAEPEQRVKTVTSQPKAAPKTATEQLDAWQAAFLEAKAAAVMHPTVENVHKLQQLIDESWVRSEKLEAAWQQVQLKYPELDYNAQHPTGERAKRQFFERKDTAIEATLTRLAREGAGLFFVFNHDDVYLKEYATQVNAFAKAQGLSLLGISMDGSALPELDTVRQNNGKLKVAVTPALILVNPTRHTQVAVSYGIKSMEDVKRHIHFVETGYKDAP</sequence>
<accession>A0A0H3ZN25</accession>
<dbReference type="EMBL" id="KP795454">
    <property type="protein sequence ID" value="AKN35837.1"/>
    <property type="molecule type" value="Genomic_DNA"/>
</dbReference>
<proteinExistence type="predicted"/>
<feature type="region of interest" description="Disordered" evidence="1">
    <location>
        <begin position="34"/>
        <end position="57"/>
    </location>
</feature>
<evidence type="ECO:0000313" key="3">
    <source>
        <dbReference type="EMBL" id="AKN35837.1"/>
    </source>
</evidence>
<feature type="signal peptide" evidence="2">
    <location>
        <begin position="1"/>
        <end position="20"/>
    </location>
</feature>
<feature type="compositionally biased region" description="Basic and acidic residues" evidence="1">
    <location>
        <begin position="34"/>
        <end position="45"/>
    </location>
</feature>
<organism evidence="3">
    <name type="scientific">Vibrio tasmaniensis</name>
    <dbReference type="NCBI Taxonomy" id="212663"/>
    <lineage>
        <taxon>Bacteria</taxon>
        <taxon>Pseudomonadati</taxon>
        <taxon>Pseudomonadota</taxon>
        <taxon>Gammaproteobacteria</taxon>
        <taxon>Vibrionales</taxon>
        <taxon>Vibrionaceae</taxon>
        <taxon>Vibrio</taxon>
    </lineage>
</organism>
<dbReference type="AlphaFoldDB" id="A0A0H3ZN25"/>
<dbReference type="InterPro" id="IPR039555">
    <property type="entry name" value="TraF/TrbB"/>
</dbReference>
<evidence type="ECO:0000256" key="2">
    <source>
        <dbReference type="SAM" id="SignalP"/>
    </source>
</evidence>
<reference evidence="3" key="1">
    <citation type="journal article" date="2015" name="MBio">
        <title>Eco-Evolutionary Dynamics of Episomes among Ecologically Cohesive Bacterial Populations.</title>
        <authorList>
            <person name="Xue H."/>
            <person name="Cordero O.X."/>
            <person name="Camas F.M."/>
            <person name="Trimble W."/>
            <person name="Meyer F."/>
            <person name="Guglielmini J."/>
            <person name="Rocha E.P."/>
            <person name="Polz M.F."/>
        </authorList>
    </citation>
    <scope>NUCLEOTIDE SEQUENCE</scope>
    <source>
        <strain evidence="3">FF_112</strain>
    </source>
</reference>
<protein>
    <submittedName>
        <fullName evidence="3">IncF plasmid conjugative transfer pilus assemblyprotein TraF</fullName>
    </submittedName>
</protein>
<name>A0A0H3ZN25_9VIBR</name>
<keyword evidence="2" id="KW-0732">Signal</keyword>
<evidence type="ECO:0000256" key="1">
    <source>
        <dbReference type="SAM" id="MobiDB-lite"/>
    </source>
</evidence>
<feature type="chain" id="PRO_5005204564" evidence="2">
    <location>
        <begin position="21"/>
        <end position="253"/>
    </location>
</feature>